<feature type="compositionally biased region" description="Gly residues" evidence="15">
    <location>
        <begin position="119"/>
        <end position="135"/>
    </location>
</feature>
<evidence type="ECO:0000256" key="1">
    <source>
        <dbReference type="ARBA" id="ARBA00004123"/>
    </source>
</evidence>
<evidence type="ECO:0000256" key="8">
    <source>
        <dbReference type="ARBA" id="ARBA00022853"/>
    </source>
</evidence>
<dbReference type="Pfam" id="PF08123">
    <property type="entry name" value="DOT1"/>
    <property type="match status" value="1"/>
</dbReference>
<evidence type="ECO:0000256" key="13">
    <source>
        <dbReference type="ARBA" id="ARBA00047770"/>
    </source>
</evidence>
<keyword evidence="9" id="KW-0805">Transcription regulation</keyword>
<organism evidence="17 18">
    <name type="scientific">Sporidiobolus salmonicolor</name>
    <name type="common">Yeast-like fungus</name>
    <name type="synonym">Sporobolomyces salmonicolor</name>
    <dbReference type="NCBI Taxonomy" id="5005"/>
    <lineage>
        <taxon>Eukaryota</taxon>
        <taxon>Fungi</taxon>
        <taxon>Dikarya</taxon>
        <taxon>Basidiomycota</taxon>
        <taxon>Pucciniomycotina</taxon>
        <taxon>Microbotryomycetes</taxon>
        <taxon>Sporidiobolales</taxon>
        <taxon>Sporidiobolaceae</taxon>
        <taxon>Sporobolomyces</taxon>
    </lineage>
</organism>
<feature type="region of interest" description="Disordered" evidence="15">
    <location>
        <begin position="1"/>
        <end position="235"/>
    </location>
</feature>
<feature type="compositionally biased region" description="Low complexity" evidence="15">
    <location>
        <begin position="157"/>
        <end position="168"/>
    </location>
</feature>
<keyword evidence="4" id="KW-0489">Methyltransferase</keyword>
<protein>
    <recommendedName>
        <fullName evidence="3">Histone-lysine N-methyltransferase, H3 lysine-79 specific</fullName>
        <ecNumber evidence="2">2.1.1.360</ecNumber>
    </recommendedName>
    <alternativeName>
        <fullName evidence="12">Histone H3-K79 methyltransferase</fullName>
    </alternativeName>
</protein>
<evidence type="ECO:0000256" key="11">
    <source>
        <dbReference type="ARBA" id="ARBA00023242"/>
    </source>
</evidence>
<dbReference type="PIRSF" id="PIRSF017570">
    <property type="entry name" value="Histone_H3-K79_MeTrfase"/>
    <property type="match status" value="1"/>
</dbReference>
<accession>A0A0D6EL71</accession>
<dbReference type="GO" id="GO:0005634">
    <property type="term" value="C:nucleus"/>
    <property type="evidence" value="ECO:0007669"/>
    <property type="project" value="UniProtKB-SubCell"/>
</dbReference>
<keyword evidence="18" id="KW-1185">Reference proteome</keyword>
<dbReference type="FunFam" id="3.40.50.150:FF:000033">
    <property type="entry name" value="Histone-lysine N-methyltransferase, H3 lysine-79 specific"/>
    <property type="match status" value="1"/>
</dbReference>
<keyword evidence="5" id="KW-0808">Transferase</keyword>
<dbReference type="AlphaFoldDB" id="A0A0D6EL71"/>
<dbReference type="GO" id="GO:0000786">
    <property type="term" value="C:nucleosome"/>
    <property type="evidence" value="ECO:0007669"/>
    <property type="project" value="InterPro"/>
</dbReference>
<dbReference type="InterPro" id="IPR029063">
    <property type="entry name" value="SAM-dependent_MTases_sf"/>
</dbReference>
<dbReference type="GO" id="GO:0000077">
    <property type="term" value="P:DNA damage checkpoint signaling"/>
    <property type="evidence" value="ECO:0007669"/>
    <property type="project" value="InterPro"/>
</dbReference>
<proteinExistence type="predicted"/>
<dbReference type="SUPFAM" id="SSF53335">
    <property type="entry name" value="S-adenosyl-L-methionine-dependent methyltransferases"/>
    <property type="match status" value="1"/>
</dbReference>
<keyword evidence="8" id="KW-0156">Chromatin regulator</keyword>
<evidence type="ECO:0000313" key="17">
    <source>
        <dbReference type="EMBL" id="CEQ40641.1"/>
    </source>
</evidence>
<name>A0A0D6EL71_SPOSA</name>
<evidence type="ECO:0000259" key="16">
    <source>
        <dbReference type="PROSITE" id="PS51569"/>
    </source>
</evidence>
<dbReference type="EMBL" id="CENE01000008">
    <property type="protein sequence ID" value="CEQ40641.1"/>
    <property type="molecule type" value="Genomic_DNA"/>
</dbReference>
<keyword evidence="6 14" id="KW-0949">S-adenosyl-L-methionine</keyword>
<dbReference type="Gene3D" id="1.10.260.170">
    <property type="match status" value="1"/>
</dbReference>
<dbReference type="GO" id="GO:0042393">
    <property type="term" value="F:histone binding"/>
    <property type="evidence" value="ECO:0007669"/>
    <property type="project" value="InterPro"/>
</dbReference>
<evidence type="ECO:0000256" key="5">
    <source>
        <dbReference type="ARBA" id="ARBA00022679"/>
    </source>
</evidence>
<feature type="compositionally biased region" description="Low complexity" evidence="15">
    <location>
        <begin position="13"/>
        <end position="23"/>
    </location>
</feature>
<sequence length="699" mass="74959">MFASHRPPPKTLAPSAVSPTKSTPVPPSSASPAPLRRAQPPVTASSPLSSAAPSSPPPAQSPRQPQSTPAAPRPRLQVTTTKVLTRTVTKTVTVPNSRRSKPAPSETEKKRCAEAAAGKGKGNGNGKGKSTGTGRGKVRSDDSEEADVRPTKKPKRATSSAPPSTSRSPQKHSHSRAPDYSSDLDPLTPSDALDGESSALSSADEDYFSGRLGTQKKEEGAAVAVRDPSAREEGGEMDAISAESVVMRNRKAYVEYFADPSDLQRPTAEWAGADVPVIELEYPAMGARERFALLAPKSVDEYNPIEDVMRTVLTVLDHFLTSSQALTHFGHTPGAASFASFSAFLNPSSAGASRSSSRAGTPATPGFATPELASVPLGAHPSGSADAQPLLRALERARNKRDGPAFLSALSRYNTTLSSLKVSGVLRENIAAMKGLKEKVWTKVFYQCYDRVVGPDIDELKVYRAFSSNVYGELLPKFLNEMHTNLGPNSVFVDLGSGVGNCVVQAALATGAASYGFENMPHASLLARRQVAEAEKRFRMWGLAGGAMRVVEADFCAHPEVAQVMKRADVVLVNNEVFRPELNDQLSYLFLDLPPSCTIVSLKPFLPPSFKISSHNVHSPKAILNQSPALKYKPGSVSWKNDGGDYYVARVDRGRVERFARKEREREEGRRRKREERSASVAMCKARSSGSAAPGSRVG</sequence>
<dbReference type="EC" id="2.1.1.360" evidence="2"/>
<evidence type="ECO:0000256" key="6">
    <source>
        <dbReference type="ARBA" id="ARBA00022691"/>
    </source>
</evidence>
<comment type="catalytic activity">
    <reaction evidence="13">
        <text>L-lysyl(79)-[histone H3] + 3 S-adenosyl-L-methionine = N(6),N(6),N(6)-trimethyl-L-lysyl(79)-[histone H3] + 3 S-adenosyl-L-homocysteine + 3 H(+)</text>
        <dbReference type="Rhea" id="RHEA:60328"/>
        <dbReference type="Rhea" id="RHEA-COMP:15549"/>
        <dbReference type="Rhea" id="RHEA-COMP:15552"/>
        <dbReference type="ChEBI" id="CHEBI:15378"/>
        <dbReference type="ChEBI" id="CHEBI:29969"/>
        <dbReference type="ChEBI" id="CHEBI:57856"/>
        <dbReference type="ChEBI" id="CHEBI:59789"/>
        <dbReference type="ChEBI" id="CHEBI:61961"/>
        <dbReference type="EC" id="2.1.1.360"/>
    </reaction>
</comment>
<evidence type="ECO:0000256" key="9">
    <source>
        <dbReference type="ARBA" id="ARBA00023015"/>
    </source>
</evidence>
<gene>
    <name evidence="17" type="primary">SPOSA6832_02286</name>
</gene>
<feature type="region of interest" description="Disordered" evidence="15">
    <location>
        <begin position="663"/>
        <end position="699"/>
    </location>
</feature>
<dbReference type="GO" id="GO:0031509">
    <property type="term" value="P:subtelomeric heterochromatin formation"/>
    <property type="evidence" value="ECO:0007669"/>
    <property type="project" value="InterPro"/>
</dbReference>
<dbReference type="InterPro" id="IPR021162">
    <property type="entry name" value="Dot1"/>
</dbReference>
<evidence type="ECO:0000256" key="2">
    <source>
        <dbReference type="ARBA" id="ARBA00012190"/>
    </source>
</evidence>
<evidence type="ECO:0000256" key="3">
    <source>
        <dbReference type="ARBA" id="ARBA00020987"/>
    </source>
</evidence>
<feature type="compositionally biased region" description="Basic and acidic residues" evidence="15">
    <location>
        <begin position="138"/>
        <end position="150"/>
    </location>
</feature>
<evidence type="ECO:0000256" key="12">
    <source>
        <dbReference type="ARBA" id="ARBA00029821"/>
    </source>
</evidence>
<dbReference type="GO" id="GO:0032259">
    <property type="term" value="P:methylation"/>
    <property type="evidence" value="ECO:0007669"/>
    <property type="project" value="UniProtKB-KW"/>
</dbReference>
<feature type="compositionally biased region" description="Low complexity" evidence="15">
    <location>
        <begin position="686"/>
        <end position="699"/>
    </location>
</feature>
<feature type="compositionally biased region" description="Low complexity" evidence="15">
    <location>
        <begin position="30"/>
        <end position="53"/>
    </location>
</feature>
<dbReference type="OrthoDB" id="443402at2759"/>
<dbReference type="GO" id="GO:0000781">
    <property type="term" value="C:chromosome, telomeric region"/>
    <property type="evidence" value="ECO:0007669"/>
    <property type="project" value="GOC"/>
</dbReference>
<evidence type="ECO:0000256" key="10">
    <source>
        <dbReference type="ARBA" id="ARBA00023163"/>
    </source>
</evidence>
<dbReference type="PANTHER" id="PTHR21451">
    <property type="entry name" value="HISTONE H3 METHYLTRANSFERASE"/>
    <property type="match status" value="1"/>
</dbReference>
<feature type="domain" description="DOT1" evidence="16">
    <location>
        <begin position="353"/>
        <end position="664"/>
    </location>
</feature>
<dbReference type="GO" id="GO:0006281">
    <property type="term" value="P:DNA repair"/>
    <property type="evidence" value="ECO:0007669"/>
    <property type="project" value="InterPro"/>
</dbReference>
<dbReference type="PANTHER" id="PTHR21451:SF0">
    <property type="entry name" value="HISTONE-LYSINE N-METHYLTRANSFERASE, H3 LYSINE-79 SPECIFIC"/>
    <property type="match status" value="1"/>
</dbReference>
<dbReference type="Proteomes" id="UP000243876">
    <property type="component" value="Unassembled WGS sequence"/>
</dbReference>
<feature type="binding site" evidence="14">
    <location>
        <begin position="471"/>
        <end position="474"/>
    </location>
    <ligand>
        <name>S-adenosyl-L-methionine</name>
        <dbReference type="ChEBI" id="CHEBI:59789"/>
    </ligand>
</feature>
<dbReference type="PROSITE" id="PS51569">
    <property type="entry name" value="DOT1"/>
    <property type="match status" value="1"/>
</dbReference>
<dbReference type="Gene3D" id="3.40.50.150">
    <property type="entry name" value="Vaccinia Virus protein VP39"/>
    <property type="match status" value="1"/>
</dbReference>
<keyword evidence="10" id="KW-0804">Transcription</keyword>
<evidence type="ECO:0000256" key="14">
    <source>
        <dbReference type="PIRSR" id="PIRSR017570-1"/>
    </source>
</evidence>
<evidence type="ECO:0000256" key="4">
    <source>
        <dbReference type="ARBA" id="ARBA00022603"/>
    </source>
</evidence>
<evidence type="ECO:0000256" key="15">
    <source>
        <dbReference type="SAM" id="MobiDB-lite"/>
    </source>
</evidence>
<feature type="non-terminal residue" evidence="17">
    <location>
        <position position="1"/>
    </location>
</feature>
<feature type="binding site" evidence="14">
    <location>
        <begin position="554"/>
        <end position="555"/>
    </location>
    <ligand>
        <name>S-adenosyl-L-methionine</name>
        <dbReference type="ChEBI" id="CHEBI:59789"/>
    </ligand>
</feature>
<keyword evidence="11" id="KW-0539">Nucleus</keyword>
<feature type="compositionally biased region" description="Low complexity" evidence="15">
    <location>
        <begin position="61"/>
        <end position="94"/>
    </location>
</feature>
<feature type="binding site" evidence="14">
    <location>
        <position position="518"/>
    </location>
    <ligand>
        <name>S-adenosyl-L-methionine</name>
        <dbReference type="ChEBI" id="CHEBI:59789"/>
    </ligand>
</feature>
<feature type="binding site" evidence="14">
    <location>
        <begin position="492"/>
        <end position="501"/>
    </location>
    <ligand>
        <name>S-adenosyl-L-methionine</name>
        <dbReference type="ChEBI" id="CHEBI:59789"/>
    </ligand>
</feature>
<dbReference type="InterPro" id="IPR030445">
    <property type="entry name" value="H3-K79_meTrfase"/>
</dbReference>
<keyword evidence="7" id="KW-0677">Repeat</keyword>
<evidence type="ECO:0000256" key="7">
    <source>
        <dbReference type="ARBA" id="ARBA00022737"/>
    </source>
</evidence>
<dbReference type="InterPro" id="IPR025789">
    <property type="entry name" value="DOT1_dom"/>
</dbReference>
<comment type="subcellular location">
    <subcellularLocation>
        <location evidence="1">Nucleus</location>
    </subcellularLocation>
</comment>
<dbReference type="GO" id="GO:0140956">
    <property type="term" value="F:histone H3K79 trimethyltransferase activity"/>
    <property type="evidence" value="ECO:0007669"/>
    <property type="project" value="UniProtKB-EC"/>
</dbReference>
<evidence type="ECO:0000313" key="18">
    <source>
        <dbReference type="Proteomes" id="UP000243876"/>
    </source>
</evidence>
<reference evidence="18" key="1">
    <citation type="submission" date="2015-02" db="EMBL/GenBank/DDBJ databases">
        <authorList>
            <person name="Gon?alves P."/>
        </authorList>
    </citation>
    <scope>NUCLEOTIDE SEQUENCE [LARGE SCALE GENOMIC DNA]</scope>
</reference>
<feature type="compositionally biased region" description="Basic and acidic residues" evidence="15">
    <location>
        <begin position="663"/>
        <end position="678"/>
    </location>
</feature>